<keyword evidence="3" id="KW-0408">Iron</keyword>
<dbReference type="Proteomes" id="UP000019486">
    <property type="component" value="Unassembled WGS sequence"/>
</dbReference>
<dbReference type="CDD" id="cd03467">
    <property type="entry name" value="Rieske"/>
    <property type="match status" value="1"/>
</dbReference>
<accession>W9GXM7</accession>
<evidence type="ECO:0000259" key="5">
    <source>
        <dbReference type="PROSITE" id="PS51296"/>
    </source>
</evidence>
<evidence type="ECO:0000313" key="7">
    <source>
        <dbReference type="Proteomes" id="UP000019486"/>
    </source>
</evidence>
<dbReference type="GO" id="GO:0046872">
    <property type="term" value="F:metal ion binding"/>
    <property type="evidence" value="ECO:0007669"/>
    <property type="project" value="UniProtKB-KW"/>
</dbReference>
<dbReference type="PANTHER" id="PTHR40261">
    <property type="match status" value="1"/>
</dbReference>
<dbReference type="Pfam" id="PF00355">
    <property type="entry name" value="Rieske"/>
    <property type="match status" value="1"/>
</dbReference>
<reference evidence="6 7" key="1">
    <citation type="submission" date="2013-08" db="EMBL/GenBank/DDBJ databases">
        <title>The genome sequence of Skermanella stibiiresistens.</title>
        <authorList>
            <person name="Zhu W."/>
            <person name="Wang G."/>
        </authorList>
    </citation>
    <scope>NUCLEOTIDE SEQUENCE [LARGE SCALE GENOMIC DNA]</scope>
    <source>
        <strain evidence="6 7">SB22</strain>
    </source>
</reference>
<evidence type="ECO:0000256" key="1">
    <source>
        <dbReference type="ARBA" id="ARBA00022714"/>
    </source>
</evidence>
<dbReference type="PANTHER" id="PTHR40261:SF1">
    <property type="entry name" value="RIESKE DOMAIN-CONTAINING PROTEIN"/>
    <property type="match status" value="1"/>
</dbReference>
<dbReference type="RefSeq" id="WP_051513348.1">
    <property type="nucleotide sequence ID" value="NZ_AVFL01000029.1"/>
</dbReference>
<keyword evidence="4" id="KW-0411">Iron-sulfur</keyword>
<dbReference type="SUPFAM" id="SSF50022">
    <property type="entry name" value="ISP domain"/>
    <property type="match status" value="1"/>
</dbReference>
<evidence type="ECO:0000313" key="6">
    <source>
        <dbReference type="EMBL" id="EWY37197.1"/>
    </source>
</evidence>
<dbReference type="InterPro" id="IPR017941">
    <property type="entry name" value="Rieske_2Fe-2S"/>
</dbReference>
<dbReference type="AlphaFoldDB" id="W9GXM7"/>
<dbReference type="Gene3D" id="2.102.10.10">
    <property type="entry name" value="Rieske [2Fe-2S] iron-sulphur domain"/>
    <property type="match status" value="1"/>
</dbReference>
<keyword evidence="1" id="KW-0001">2Fe-2S</keyword>
<organism evidence="6 7">
    <name type="scientific">Skermanella stibiiresistens SB22</name>
    <dbReference type="NCBI Taxonomy" id="1385369"/>
    <lineage>
        <taxon>Bacteria</taxon>
        <taxon>Pseudomonadati</taxon>
        <taxon>Pseudomonadota</taxon>
        <taxon>Alphaproteobacteria</taxon>
        <taxon>Rhodospirillales</taxon>
        <taxon>Azospirillaceae</taxon>
        <taxon>Skermanella</taxon>
    </lineage>
</organism>
<evidence type="ECO:0000256" key="4">
    <source>
        <dbReference type="ARBA" id="ARBA00023014"/>
    </source>
</evidence>
<protein>
    <recommendedName>
        <fullName evidence="5">Rieske domain-containing protein</fullName>
    </recommendedName>
</protein>
<dbReference type="GO" id="GO:0051537">
    <property type="term" value="F:2 iron, 2 sulfur cluster binding"/>
    <property type="evidence" value="ECO:0007669"/>
    <property type="project" value="UniProtKB-KW"/>
</dbReference>
<evidence type="ECO:0000256" key="2">
    <source>
        <dbReference type="ARBA" id="ARBA00022723"/>
    </source>
</evidence>
<feature type="domain" description="Rieske" evidence="5">
    <location>
        <begin position="2"/>
        <end position="107"/>
    </location>
</feature>
<evidence type="ECO:0000256" key="3">
    <source>
        <dbReference type="ARBA" id="ARBA00023004"/>
    </source>
</evidence>
<dbReference type="PROSITE" id="PS51296">
    <property type="entry name" value="RIESKE"/>
    <property type="match status" value="1"/>
</dbReference>
<keyword evidence="7" id="KW-1185">Reference proteome</keyword>
<dbReference type="InterPro" id="IPR036922">
    <property type="entry name" value="Rieske_2Fe-2S_sf"/>
</dbReference>
<comment type="caution">
    <text evidence="6">The sequence shown here is derived from an EMBL/GenBank/DDBJ whole genome shotgun (WGS) entry which is preliminary data.</text>
</comment>
<keyword evidence="2" id="KW-0479">Metal-binding</keyword>
<sequence length="111" mass="11826">MRRLARSDDVAEGAAILVSIGEGVDTRNLIVLRQGGVAVAYLNACPHMGIMLDWVADRVTAPGPRWLRCTAHGALFRREDGVCVRGPCAGQKLMAVPVTESDGNIDLAEAI</sequence>
<dbReference type="EMBL" id="AVFL01000029">
    <property type="protein sequence ID" value="EWY37197.1"/>
    <property type="molecule type" value="Genomic_DNA"/>
</dbReference>
<proteinExistence type="predicted"/>
<name>W9GXM7_9PROT</name>
<dbReference type="STRING" id="1385369.N825_20940"/>
<gene>
    <name evidence="6" type="ORF">N825_20940</name>
</gene>